<dbReference type="PROSITE" id="PS51257">
    <property type="entry name" value="PROKAR_LIPOPROTEIN"/>
    <property type="match status" value="1"/>
</dbReference>
<dbReference type="Proteomes" id="UP001257914">
    <property type="component" value="Unassembled WGS sequence"/>
</dbReference>
<gene>
    <name evidence="1" type="ORF">RT723_16130</name>
</gene>
<evidence type="ECO:0000313" key="2">
    <source>
        <dbReference type="Proteomes" id="UP001257914"/>
    </source>
</evidence>
<evidence type="ECO:0000313" key="1">
    <source>
        <dbReference type="EMBL" id="MDU0114491.1"/>
    </source>
</evidence>
<dbReference type="RefSeq" id="WP_315948135.1">
    <property type="nucleotide sequence ID" value="NZ_JAWCUA010000010.1"/>
</dbReference>
<dbReference type="EMBL" id="JAWCUA010000010">
    <property type="protein sequence ID" value="MDU0114491.1"/>
    <property type="molecule type" value="Genomic_DNA"/>
</dbReference>
<accession>A0ABU3R483</accession>
<proteinExistence type="predicted"/>
<name>A0ABU3R483_9GAMM</name>
<organism evidence="1 2">
    <name type="scientific">Psychrosphaera aquimarina</name>
    <dbReference type="NCBI Taxonomy" id="2044854"/>
    <lineage>
        <taxon>Bacteria</taxon>
        <taxon>Pseudomonadati</taxon>
        <taxon>Pseudomonadota</taxon>
        <taxon>Gammaproteobacteria</taxon>
        <taxon>Alteromonadales</taxon>
        <taxon>Pseudoalteromonadaceae</taxon>
        <taxon>Psychrosphaera</taxon>
    </lineage>
</organism>
<protein>
    <submittedName>
        <fullName evidence="1">Uncharacterized protein</fullName>
    </submittedName>
</protein>
<reference evidence="1 2" key="1">
    <citation type="submission" date="2023-10" db="EMBL/GenBank/DDBJ databases">
        <title>Psychrosphaera aquimaarina strain SW33 isolated from seawater.</title>
        <authorList>
            <person name="Bayburt H."/>
            <person name="Kim J.M."/>
            <person name="Choi B.J."/>
            <person name="Jeon C.O."/>
        </authorList>
    </citation>
    <scope>NUCLEOTIDE SEQUENCE [LARGE SCALE GENOMIC DNA]</scope>
    <source>
        <strain evidence="1 2">KCTC 52743</strain>
    </source>
</reference>
<keyword evidence="2" id="KW-1185">Reference proteome</keyword>
<comment type="caution">
    <text evidence="1">The sequence shown here is derived from an EMBL/GenBank/DDBJ whole genome shotgun (WGS) entry which is preliminary data.</text>
</comment>
<sequence>MRLLIISLFIILLLGCSSGNDDEIHLSKLYSSDIELIQADKLTFSELDLVNEELNVNEKLLKLDTFLWRDFMPGNSSDSSLKMSLKLVEQYYTNFSDFNLEAVYIINGDEVWYSEQLEKQEYQDTSSESHYRLDGGPEWDTGIFVDVVAVIEFQQQRFYLKATKQFIDETH</sequence>